<reference evidence="2" key="1">
    <citation type="submission" date="2016-03" db="EMBL/GenBank/DDBJ databases">
        <authorList>
            <person name="Guldener U."/>
        </authorList>
    </citation>
    <scope>NUCLEOTIDE SEQUENCE [LARGE SCALE GENOMIC DNA]</scope>
</reference>
<keyword evidence="2" id="KW-1185">Reference proteome</keyword>
<name>A0A1E1MQW5_RHYSE</name>
<protein>
    <submittedName>
        <fullName evidence="1">Uncharacterized protein</fullName>
    </submittedName>
</protein>
<dbReference type="Proteomes" id="UP000177625">
    <property type="component" value="Unassembled WGS sequence"/>
</dbReference>
<sequence>MPYGNSCPSTVHPSPIFEHIYILGLADVRELGISVSSSSHFAASTSVLRRARKHPIAARDAHAREKWPADLKKSHIILAAQKYDPNS</sequence>
<gene>
    <name evidence="1" type="ORF">RSE6_12606</name>
</gene>
<organism evidence="1 2">
    <name type="scientific">Rhynchosporium secalis</name>
    <name type="common">Barley scald fungus</name>
    <dbReference type="NCBI Taxonomy" id="38038"/>
    <lineage>
        <taxon>Eukaryota</taxon>
        <taxon>Fungi</taxon>
        <taxon>Dikarya</taxon>
        <taxon>Ascomycota</taxon>
        <taxon>Pezizomycotina</taxon>
        <taxon>Leotiomycetes</taxon>
        <taxon>Helotiales</taxon>
        <taxon>Ploettnerulaceae</taxon>
        <taxon>Rhynchosporium</taxon>
    </lineage>
</organism>
<evidence type="ECO:0000313" key="2">
    <source>
        <dbReference type="Proteomes" id="UP000177625"/>
    </source>
</evidence>
<dbReference type="AlphaFoldDB" id="A0A1E1MQW5"/>
<dbReference type="EMBL" id="FJVC01000490">
    <property type="protein sequence ID" value="CZT51459.1"/>
    <property type="molecule type" value="Genomic_DNA"/>
</dbReference>
<proteinExistence type="predicted"/>
<evidence type="ECO:0000313" key="1">
    <source>
        <dbReference type="EMBL" id="CZT51459.1"/>
    </source>
</evidence>
<accession>A0A1E1MQW5</accession>